<dbReference type="Pfam" id="PF00005">
    <property type="entry name" value="ABC_tran"/>
    <property type="match status" value="1"/>
</dbReference>
<protein>
    <submittedName>
        <fullName evidence="5">ATP-binding cassette domain-containing protein</fullName>
    </submittedName>
</protein>
<feature type="domain" description="ABC transporter" evidence="4">
    <location>
        <begin position="24"/>
        <end position="84"/>
    </location>
</feature>
<evidence type="ECO:0000256" key="3">
    <source>
        <dbReference type="ARBA" id="ARBA00022840"/>
    </source>
</evidence>
<proteinExistence type="predicted"/>
<dbReference type="AlphaFoldDB" id="A0A7J2U720"/>
<comment type="caution">
    <text evidence="5">The sequence shown here is derived from an EMBL/GenBank/DDBJ whole genome shotgun (WGS) entry which is preliminary data.</text>
</comment>
<evidence type="ECO:0000259" key="4">
    <source>
        <dbReference type="Pfam" id="PF00005"/>
    </source>
</evidence>
<evidence type="ECO:0000256" key="2">
    <source>
        <dbReference type="ARBA" id="ARBA00022741"/>
    </source>
</evidence>
<keyword evidence="3 5" id="KW-0067">ATP-binding</keyword>
<dbReference type="PANTHER" id="PTHR42939:SF1">
    <property type="entry name" value="ABC TRANSPORTER ATP-BINDING PROTEIN ALBC-RELATED"/>
    <property type="match status" value="1"/>
</dbReference>
<dbReference type="InterPro" id="IPR003439">
    <property type="entry name" value="ABC_transporter-like_ATP-bd"/>
</dbReference>
<keyword evidence="1" id="KW-0813">Transport</keyword>
<dbReference type="InterPro" id="IPR027417">
    <property type="entry name" value="P-loop_NTPase"/>
</dbReference>
<dbReference type="Gene3D" id="3.40.50.300">
    <property type="entry name" value="P-loop containing nucleotide triphosphate hydrolases"/>
    <property type="match status" value="1"/>
</dbReference>
<evidence type="ECO:0000256" key="1">
    <source>
        <dbReference type="ARBA" id="ARBA00022448"/>
    </source>
</evidence>
<dbReference type="EMBL" id="DSEU01000072">
    <property type="protein sequence ID" value="HEM68012.1"/>
    <property type="molecule type" value="Genomic_DNA"/>
</dbReference>
<name>A0A7J2U720_9CREN</name>
<dbReference type="SUPFAM" id="SSF52540">
    <property type="entry name" value="P-loop containing nucleoside triphosphate hydrolases"/>
    <property type="match status" value="1"/>
</dbReference>
<organism evidence="5">
    <name type="scientific">Ignisphaera aggregans</name>
    <dbReference type="NCBI Taxonomy" id="334771"/>
    <lineage>
        <taxon>Archaea</taxon>
        <taxon>Thermoproteota</taxon>
        <taxon>Thermoprotei</taxon>
        <taxon>Desulfurococcales</taxon>
        <taxon>Desulfurococcaceae</taxon>
        <taxon>Ignisphaera</taxon>
    </lineage>
</organism>
<dbReference type="InterPro" id="IPR051782">
    <property type="entry name" value="ABC_Transporter_VariousFunc"/>
</dbReference>
<reference evidence="5" key="1">
    <citation type="journal article" date="2020" name="mSystems">
        <title>Genome- and Community-Level Interaction Insights into Carbon Utilization and Element Cycling Functions of Hydrothermarchaeota in Hydrothermal Sediment.</title>
        <authorList>
            <person name="Zhou Z."/>
            <person name="Liu Y."/>
            <person name="Xu W."/>
            <person name="Pan J."/>
            <person name="Luo Z.H."/>
            <person name="Li M."/>
        </authorList>
    </citation>
    <scope>NUCLEOTIDE SEQUENCE [LARGE SCALE GENOMIC DNA]</scope>
    <source>
        <strain evidence="5">SpSt-125</strain>
    </source>
</reference>
<keyword evidence="2" id="KW-0547">Nucleotide-binding</keyword>
<dbReference type="GO" id="GO:0005524">
    <property type="term" value="F:ATP binding"/>
    <property type="evidence" value="ECO:0007669"/>
    <property type="project" value="UniProtKB-KW"/>
</dbReference>
<dbReference type="PANTHER" id="PTHR42939">
    <property type="entry name" value="ABC TRANSPORTER ATP-BINDING PROTEIN ALBC-RELATED"/>
    <property type="match status" value="1"/>
</dbReference>
<sequence length="218" mass="23866">MGVVFRALNVVRRFGPTVALDGVSVEFGSGLNLLLGPNGSGKSTLLKLWCGLIRPARGRAEVFGLDPWARRVDVMRRVSAFFEDVPAPWWLSGEEFLRVVDKIITEKVRSGRIVVVATHILTGVERLAKGFAILHNGRVVARYPGEAVEVPTVVECSSRDASRIVEEAQKLNPSKIVVSQSAIYIHTTSTQKASSLVERFGCVAYPDIATMYSEVVKV</sequence>
<gene>
    <name evidence="5" type="ORF">ENO26_10705</name>
</gene>
<dbReference type="GO" id="GO:0016887">
    <property type="term" value="F:ATP hydrolysis activity"/>
    <property type="evidence" value="ECO:0007669"/>
    <property type="project" value="InterPro"/>
</dbReference>
<evidence type="ECO:0000313" key="5">
    <source>
        <dbReference type="EMBL" id="HEM68012.1"/>
    </source>
</evidence>
<accession>A0A7J2U720</accession>